<feature type="transmembrane region" description="Helical" evidence="2">
    <location>
        <begin position="63"/>
        <end position="82"/>
    </location>
</feature>
<feature type="transmembrane region" description="Helical" evidence="2">
    <location>
        <begin position="139"/>
        <end position="156"/>
    </location>
</feature>
<evidence type="ECO:0000256" key="2">
    <source>
        <dbReference type="SAM" id="Phobius"/>
    </source>
</evidence>
<evidence type="ECO:0000256" key="1">
    <source>
        <dbReference type="ARBA" id="ARBA00005801"/>
    </source>
</evidence>
<evidence type="ECO:0000313" key="4">
    <source>
        <dbReference type="EMBL" id="KGG19611.1"/>
    </source>
</evidence>
<keyword evidence="2" id="KW-0472">Membrane</keyword>
<gene>
    <name evidence="4" type="ORF">EV03_1996</name>
</gene>
<dbReference type="AlphaFoldDB" id="A0A0A2BZV6"/>
<dbReference type="Proteomes" id="UP000030392">
    <property type="component" value="Unassembled WGS sequence"/>
</dbReference>
<comment type="caution">
    <text evidence="4">The sequence shown here is derived from an EMBL/GenBank/DDBJ whole genome shotgun (WGS) entry which is preliminary data.</text>
</comment>
<dbReference type="Pfam" id="PF01478">
    <property type="entry name" value="Peptidase_A24"/>
    <property type="match status" value="1"/>
</dbReference>
<proteinExistence type="inferred from homology"/>
<dbReference type="PANTHER" id="PTHR30487:SF0">
    <property type="entry name" value="PREPILIN LEADER PEPTIDASE_N-METHYLTRANSFERASE-RELATED"/>
    <property type="match status" value="1"/>
</dbReference>
<protein>
    <submittedName>
        <fullName evidence="4">Prepilin peptidase</fullName>
    </submittedName>
</protein>
<name>A0A0A2BZV6_PROMR</name>
<comment type="similarity">
    <text evidence="1">Belongs to the peptidase A24 family.</text>
</comment>
<dbReference type="EMBL" id="JNAX01000015">
    <property type="protein sequence ID" value="KGG19611.1"/>
    <property type="molecule type" value="Genomic_DNA"/>
</dbReference>
<evidence type="ECO:0000313" key="5">
    <source>
        <dbReference type="Proteomes" id="UP000030392"/>
    </source>
</evidence>
<keyword evidence="2" id="KW-1133">Transmembrane helix</keyword>
<dbReference type="Gene3D" id="1.20.120.1220">
    <property type="match status" value="1"/>
</dbReference>
<dbReference type="PANTHER" id="PTHR30487">
    <property type="entry name" value="TYPE 4 PREPILIN-LIKE PROTEINS LEADER PEPTIDE-PROCESSING ENZYME"/>
    <property type="match status" value="1"/>
</dbReference>
<dbReference type="GO" id="GO:0006465">
    <property type="term" value="P:signal peptide processing"/>
    <property type="evidence" value="ECO:0007669"/>
    <property type="project" value="TreeGrafter"/>
</dbReference>
<accession>A0A0A2BZV6</accession>
<sequence length="159" mass="18043">MITIISFTFILLYILSSISIEDIKTMLISEKKLISLVISGLLYLLCIGLTNEKINTIDLLLNNSFSMLIVFIVMFSISHISYKTLGVNSLGMGDIKLSSFSTIWLGIELSFLSLSISFLLSAIYSLYRKLTKRFIPLQQYPFAPFLSIGIFYSWIIDKI</sequence>
<feature type="domain" description="Prepilin type IV endopeptidase peptidase" evidence="3">
    <location>
        <begin position="9"/>
        <end position="126"/>
    </location>
</feature>
<dbReference type="GO" id="GO:0004190">
    <property type="term" value="F:aspartic-type endopeptidase activity"/>
    <property type="evidence" value="ECO:0007669"/>
    <property type="project" value="InterPro"/>
</dbReference>
<dbReference type="RefSeq" id="WP_241434830.1">
    <property type="nucleotide sequence ID" value="NZ_CP138967.1"/>
</dbReference>
<reference evidence="5" key="1">
    <citation type="journal article" date="2014" name="Sci. Data">
        <title>Genomes of diverse isolates of the marine cyanobacterium Prochlorococcus.</title>
        <authorList>
            <person name="Biller S."/>
            <person name="Berube P."/>
            <person name="Thompson J."/>
            <person name="Kelly L."/>
            <person name="Roggensack S."/>
            <person name="Awad L."/>
            <person name="Roache-Johnson K."/>
            <person name="Ding H."/>
            <person name="Giovannoni S.J."/>
            <person name="Moore L.R."/>
            <person name="Chisholm S.W."/>
        </authorList>
    </citation>
    <scope>NUCLEOTIDE SEQUENCE [LARGE SCALE GENOMIC DNA]</scope>
    <source>
        <strain evidence="5">PAC1</strain>
    </source>
</reference>
<dbReference type="GO" id="GO:0005886">
    <property type="term" value="C:plasma membrane"/>
    <property type="evidence" value="ECO:0007669"/>
    <property type="project" value="TreeGrafter"/>
</dbReference>
<dbReference type="InterPro" id="IPR050882">
    <property type="entry name" value="Prepilin_peptidase/N-MTase"/>
</dbReference>
<evidence type="ECO:0000259" key="3">
    <source>
        <dbReference type="Pfam" id="PF01478"/>
    </source>
</evidence>
<organism evidence="4 5">
    <name type="scientific">Prochlorococcus marinus str. PAC1</name>
    <dbReference type="NCBI Taxonomy" id="59924"/>
    <lineage>
        <taxon>Bacteria</taxon>
        <taxon>Bacillati</taxon>
        <taxon>Cyanobacteriota</taxon>
        <taxon>Cyanophyceae</taxon>
        <taxon>Synechococcales</taxon>
        <taxon>Prochlorococcaceae</taxon>
        <taxon>Prochlorococcus</taxon>
    </lineage>
</organism>
<dbReference type="InterPro" id="IPR000045">
    <property type="entry name" value="Prepilin_IV_endopep_pep"/>
</dbReference>
<feature type="transmembrane region" description="Helical" evidence="2">
    <location>
        <begin position="33"/>
        <end position="51"/>
    </location>
</feature>
<keyword evidence="2" id="KW-0812">Transmembrane</keyword>
<feature type="transmembrane region" description="Helical" evidence="2">
    <location>
        <begin position="102"/>
        <end position="127"/>
    </location>
</feature>